<protein>
    <submittedName>
        <fullName evidence="2">Uncharacterized protein</fullName>
    </submittedName>
</protein>
<feature type="compositionally biased region" description="Low complexity" evidence="1">
    <location>
        <begin position="120"/>
        <end position="134"/>
    </location>
</feature>
<dbReference type="AlphaFoldDB" id="A0ABD1DVP3"/>
<feature type="region of interest" description="Disordered" evidence="1">
    <location>
        <begin position="366"/>
        <end position="393"/>
    </location>
</feature>
<evidence type="ECO:0000313" key="2">
    <source>
        <dbReference type="EMBL" id="KAL1403811.1"/>
    </source>
</evidence>
<proteinExistence type="predicted"/>
<feature type="region of interest" description="Disordered" evidence="1">
    <location>
        <begin position="538"/>
        <end position="557"/>
    </location>
</feature>
<feature type="compositionally biased region" description="Low complexity" evidence="1">
    <location>
        <begin position="538"/>
        <end position="552"/>
    </location>
</feature>
<feature type="region of interest" description="Disordered" evidence="1">
    <location>
        <begin position="110"/>
        <end position="136"/>
    </location>
</feature>
<accession>A0ABD1DVP3</accession>
<feature type="compositionally biased region" description="Low complexity" evidence="1">
    <location>
        <begin position="377"/>
        <end position="393"/>
    </location>
</feature>
<evidence type="ECO:0000256" key="1">
    <source>
        <dbReference type="SAM" id="MobiDB-lite"/>
    </source>
</evidence>
<gene>
    <name evidence="2" type="ORF">pipiens_001121</name>
</gene>
<reference evidence="2 3" key="1">
    <citation type="submission" date="2024-05" db="EMBL/GenBank/DDBJ databases">
        <title>Culex pipiens pipiens assembly and annotation.</title>
        <authorList>
            <person name="Alout H."/>
            <person name="Durand T."/>
        </authorList>
    </citation>
    <scope>NUCLEOTIDE SEQUENCE [LARGE SCALE GENOMIC DNA]</scope>
    <source>
        <strain evidence="2">HA-2024</strain>
        <tissue evidence="2">Whole body</tissue>
    </source>
</reference>
<comment type="caution">
    <text evidence="2">The sequence shown here is derived from an EMBL/GenBank/DDBJ whole genome shotgun (WGS) entry which is preliminary data.</text>
</comment>
<evidence type="ECO:0000313" key="3">
    <source>
        <dbReference type="Proteomes" id="UP001562425"/>
    </source>
</evidence>
<organism evidence="2 3">
    <name type="scientific">Culex pipiens pipiens</name>
    <name type="common">Northern house mosquito</name>
    <dbReference type="NCBI Taxonomy" id="38569"/>
    <lineage>
        <taxon>Eukaryota</taxon>
        <taxon>Metazoa</taxon>
        <taxon>Ecdysozoa</taxon>
        <taxon>Arthropoda</taxon>
        <taxon>Hexapoda</taxon>
        <taxon>Insecta</taxon>
        <taxon>Pterygota</taxon>
        <taxon>Neoptera</taxon>
        <taxon>Endopterygota</taxon>
        <taxon>Diptera</taxon>
        <taxon>Nematocera</taxon>
        <taxon>Culicoidea</taxon>
        <taxon>Culicidae</taxon>
        <taxon>Culicinae</taxon>
        <taxon>Culicini</taxon>
        <taxon>Culex</taxon>
        <taxon>Culex</taxon>
    </lineage>
</organism>
<dbReference type="EMBL" id="JBEHCU010001117">
    <property type="protein sequence ID" value="KAL1403811.1"/>
    <property type="molecule type" value="Genomic_DNA"/>
</dbReference>
<name>A0ABD1DVP3_CULPP</name>
<dbReference type="Proteomes" id="UP001562425">
    <property type="component" value="Unassembled WGS sequence"/>
</dbReference>
<feature type="compositionally biased region" description="Pro residues" evidence="1">
    <location>
        <begin position="698"/>
        <end position="710"/>
    </location>
</feature>
<keyword evidence="3" id="KW-1185">Reference proteome</keyword>
<feature type="region of interest" description="Disordered" evidence="1">
    <location>
        <begin position="410"/>
        <end position="435"/>
    </location>
</feature>
<feature type="region of interest" description="Disordered" evidence="1">
    <location>
        <begin position="214"/>
        <end position="236"/>
    </location>
</feature>
<feature type="compositionally biased region" description="Polar residues" evidence="1">
    <location>
        <begin position="366"/>
        <end position="376"/>
    </location>
</feature>
<feature type="region of interest" description="Disordered" evidence="1">
    <location>
        <begin position="698"/>
        <end position="745"/>
    </location>
</feature>
<sequence>MYPGGGGGVPGSPTMGFAENIYHPQTGHGGMVHNSSANSVNSLAGNGKHMGIGRYPEPDPDVIEVYLEDDPVKLKEAVREGKEIKWRNNIVATMERYEPAPISAATLPSSYLHHQHQHSQHSQQSTGSSSTDSSLNPEYSYAYCEPMVLKAQQQEQLGPPPTSAAIPAIHKQQLPSSASSNALSKLPSTNSLRALLSKSFRKSSVSSVAAAAASAQGGSANGPGPSGSVPGTEKHTFTTRYGTKENIYEDVGAGSSLGVAGAGAGAVAAKPGTSTSMQSFESVGKFNFQDELRLVQSQHDRILGELNLSVETLIMPSKDEQDAIDERLHEMQCAAYHDEMSADDCVAAGSSGGVVGGVPHMHLQQERLSPTTSQPNSGDVDSGISGSSSSGASYSSSMLYRTTAMYNGGGGGGGSGSSKTVTINDNAEGSGSGMSMMAGGSSIRSSCGSSSGGCDRTGGYSSCGGGPGTGASCSKISNVIPNSNRLTCCFYSDKLGRATSRADQLDASLSASSGVEKSGSGSFWNKLGKLRISGVFGNNNSSNSSSSSTSSNGIANGQHFHHQHLHHQHLHHQPVPFQHHTLHTLHHHQNHTLAHPHHHLLNHSAPTTTTNTATMARSNECYHHHHMAAAASAPPPPPPMVTVTGPAPTTIEPWWQSSDLCPCQAPLPCMEPPSCCSLVGHHPYEYQLPCEVLVPPPPTVAPRPPLPQPPLLHTQIELEEDGEEDAVGAADQEDPKTEQEELGAP</sequence>
<feature type="compositionally biased region" description="Acidic residues" evidence="1">
    <location>
        <begin position="717"/>
        <end position="726"/>
    </location>
</feature>